<sequence length="72" mass="8453">MKSVSVRIDDDIKARWERLSDEHGLNASHLMRQAIVEKLEELEDFYTVRQRLSEPFDPVPDEDVWKRAGLAD</sequence>
<name>A0A4P6UX10_9HYPH</name>
<dbReference type="Gene3D" id="1.10.1220.10">
    <property type="entry name" value="Met repressor-like"/>
    <property type="match status" value="1"/>
</dbReference>
<dbReference type="OrthoDB" id="8115796at2"/>
<keyword evidence="2" id="KW-1185">Reference proteome</keyword>
<dbReference type="EMBL" id="CP036532">
    <property type="protein sequence ID" value="QBK29355.1"/>
    <property type="molecule type" value="Genomic_DNA"/>
</dbReference>
<dbReference type="KEGG" id="rpod:E0E05_01340"/>
<organism evidence="1 2">
    <name type="scientific">Roseitalea porphyridii</name>
    <dbReference type="NCBI Taxonomy" id="1852022"/>
    <lineage>
        <taxon>Bacteria</taxon>
        <taxon>Pseudomonadati</taxon>
        <taxon>Pseudomonadota</taxon>
        <taxon>Alphaproteobacteria</taxon>
        <taxon>Hyphomicrobiales</taxon>
        <taxon>Ahrensiaceae</taxon>
        <taxon>Roseitalea</taxon>
    </lineage>
</organism>
<dbReference type="InterPro" id="IPR013321">
    <property type="entry name" value="Arc_rbn_hlx_hlx"/>
</dbReference>
<evidence type="ECO:0000313" key="2">
    <source>
        <dbReference type="Proteomes" id="UP000293719"/>
    </source>
</evidence>
<protein>
    <submittedName>
        <fullName evidence="1">Ribbon-helix-helix protein, CopG family</fullName>
    </submittedName>
</protein>
<dbReference type="GO" id="GO:0006355">
    <property type="term" value="P:regulation of DNA-templated transcription"/>
    <property type="evidence" value="ECO:0007669"/>
    <property type="project" value="InterPro"/>
</dbReference>
<proteinExistence type="predicted"/>
<dbReference type="RefSeq" id="WP_131615056.1">
    <property type="nucleotide sequence ID" value="NZ_CP036532.1"/>
</dbReference>
<evidence type="ECO:0000313" key="1">
    <source>
        <dbReference type="EMBL" id="QBK29355.1"/>
    </source>
</evidence>
<dbReference type="InterPro" id="IPR010985">
    <property type="entry name" value="Ribbon_hlx_hlx"/>
</dbReference>
<dbReference type="GeneID" id="90765925"/>
<gene>
    <name evidence="1" type="ORF">E0E05_01340</name>
</gene>
<dbReference type="SUPFAM" id="SSF47598">
    <property type="entry name" value="Ribbon-helix-helix"/>
    <property type="match status" value="1"/>
</dbReference>
<dbReference type="InterPro" id="IPR046257">
    <property type="entry name" value="DUF6290"/>
</dbReference>
<reference evidence="1 2" key="1">
    <citation type="journal article" date="2017" name="Int. J. Syst. Evol. Microbiol.">
        <title>Roseitalea porphyridii gen. nov., sp. nov., isolated from a red alga, and reclassification of Hoeflea suaedae Chung et al. 2013 as Pseudohoeflea suaedae gen. nov., comb. nov.</title>
        <authorList>
            <person name="Hyeon J.W."/>
            <person name="Jeong S.E."/>
            <person name="Baek K."/>
            <person name="Jeon C.O."/>
        </authorList>
    </citation>
    <scope>NUCLEOTIDE SEQUENCE [LARGE SCALE GENOMIC DNA]</scope>
    <source>
        <strain evidence="1 2">MA7-20</strain>
    </source>
</reference>
<dbReference type="Pfam" id="PF19807">
    <property type="entry name" value="DUF6290"/>
    <property type="match status" value="1"/>
</dbReference>
<dbReference type="Proteomes" id="UP000293719">
    <property type="component" value="Chromosome"/>
</dbReference>
<dbReference type="AlphaFoldDB" id="A0A4P6UX10"/>
<accession>A0A4P6UX10</accession>